<gene>
    <name evidence="1" type="ORF">LCGC14_2322900</name>
</gene>
<name>A0A0F9EUN8_9ZZZZ</name>
<organism evidence="1">
    <name type="scientific">marine sediment metagenome</name>
    <dbReference type="NCBI Taxonomy" id="412755"/>
    <lineage>
        <taxon>unclassified sequences</taxon>
        <taxon>metagenomes</taxon>
        <taxon>ecological metagenomes</taxon>
    </lineage>
</organism>
<dbReference type="EMBL" id="LAZR01033226">
    <property type="protein sequence ID" value="KKL48700.1"/>
    <property type="molecule type" value="Genomic_DNA"/>
</dbReference>
<comment type="caution">
    <text evidence="1">The sequence shown here is derived from an EMBL/GenBank/DDBJ whole genome shotgun (WGS) entry which is preliminary data.</text>
</comment>
<protein>
    <submittedName>
        <fullName evidence="1">Uncharacterized protein</fullName>
    </submittedName>
</protein>
<dbReference type="AlphaFoldDB" id="A0A0F9EUN8"/>
<proteinExistence type="predicted"/>
<evidence type="ECO:0000313" key="1">
    <source>
        <dbReference type="EMBL" id="KKL48700.1"/>
    </source>
</evidence>
<reference evidence="1" key="1">
    <citation type="journal article" date="2015" name="Nature">
        <title>Complex archaea that bridge the gap between prokaryotes and eukaryotes.</title>
        <authorList>
            <person name="Spang A."/>
            <person name="Saw J.H."/>
            <person name="Jorgensen S.L."/>
            <person name="Zaremba-Niedzwiedzka K."/>
            <person name="Martijn J."/>
            <person name="Lind A.E."/>
            <person name="van Eijk R."/>
            <person name="Schleper C."/>
            <person name="Guy L."/>
            <person name="Ettema T.J."/>
        </authorList>
    </citation>
    <scope>NUCLEOTIDE SEQUENCE</scope>
</reference>
<sequence>MNGEAIWQFIIRIIKEDCGQDFEVWLLEHADERREELKELLV</sequence>
<accession>A0A0F9EUN8</accession>